<evidence type="ECO:0008006" key="3">
    <source>
        <dbReference type="Google" id="ProtNLM"/>
    </source>
</evidence>
<evidence type="ECO:0000313" key="1">
    <source>
        <dbReference type="EMBL" id="KAF2096012.1"/>
    </source>
</evidence>
<dbReference type="AlphaFoldDB" id="A0A9P4M669"/>
<sequence length="350" mass="41056">MRNLIDSDPCLARYYPERAEALEELRRKAVDAKIQENLRRNRHSCCVCLHCSPTHMHAFPFGRLPTELQLEVLRYLIPTGLKLEFQRRFKRSRGGRLRPTDPAKPFDYLANYRRSYPSWALSALLRASHSLYQQAMTVLYGENIVVFRIATNNSFTAYVNRWVDDTTASLPPTVLRFVKNIELVFESKLCEYPRFRRVHNSLENFVRALADGPGLTSLRVKMVNQQWMPPPYPSCEWRDRLGIYVAAVAKEDENTSYWQYALEPLVSIRGVQRVEIQGVNGQFAKKLKHTMESQPGTIQLKPQLYCIKSGYKRERVPGRWKARKGKRVMYTRTTKQYYEPEYNWDEYDAV</sequence>
<dbReference type="Proteomes" id="UP000799772">
    <property type="component" value="Unassembled WGS sequence"/>
</dbReference>
<proteinExistence type="predicted"/>
<keyword evidence="2" id="KW-1185">Reference proteome</keyword>
<evidence type="ECO:0000313" key="2">
    <source>
        <dbReference type="Proteomes" id="UP000799772"/>
    </source>
</evidence>
<dbReference type="OrthoDB" id="5413827at2759"/>
<comment type="caution">
    <text evidence="1">The sequence shown here is derived from an EMBL/GenBank/DDBJ whole genome shotgun (WGS) entry which is preliminary data.</text>
</comment>
<accession>A0A9P4M669</accession>
<reference evidence="1" key="1">
    <citation type="journal article" date="2020" name="Stud. Mycol.">
        <title>101 Dothideomycetes genomes: a test case for predicting lifestyles and emergence of pathogens.</title>
        <authorList>
            <person name="Haridas S."/>
            <person name="Albert R."/>
            <person name="Binder M."/>
            <person name="Bloem J."/>
            <person name="Labutti K."/>
            <person name="Salamov A."/>
            <person name="Andreopoulos B."/>
            <person name="Baker S."/>
            <person name="Barry K."/>
            <person name="Bills G."/>
            <person name="Bluhm B."/>
            <person name="Cannon C."/>
            <person name="Castanera R."/>
            <person name="Culley D."/>
            <person name="Daum C."/>
            <person name="Ezra D."/>
            <person name="Gonzalez J."/>
            <person name="Henrissat B."/>
            <person name="Kuo A."/>
            <person name="Liang C."/>
            <person name="Lipzen A."/>
            <person name="Lutzoni F."/>
            <person name="Magnuson J."/>
            <person name="Mondo S."/>
            <person name="Nolan M."/>
            <person name="Ohm R."/>
            <person name="Pangilinan J."/>
            <person name="Park H.-J."/>
            <person name="Ramirez L."/>
            <person name="Alfaro M."/>
            <person name="Sun H."/>
            <person name="Tritt A."/>
            <person name="Yoshinaga Y."/>
            <person name="Zwiers L.-H."/>
            <person name="Turgeon B."/>
            <person name="Goodwin S."/>
            <person name="Spatafora J."/>
            <person name="Crous P."/>
            <person name="Grigoriev I."/>
        </authorList>
    </citation>
    <scope>NUCLEOTIDE SEQUENCE</scope>
    <source>
        <strain evidence="1">CBS 133067</strain>
    </source>
</reference>
<gene>
    <name evidence="1" type="ORF">NA57DRAFT_59071</name>
</gene>
<dbReference type="EMBL" id="ML978130">
    <property type="protein sequence ID" value="KAF2096012.1"/>
    <property type="molecule type" value="Genomic_DNA"/>
</dbReference>
<organism evidence="1 2">
    <name type="scientific">Rhizodiscina lignyota</name>
    <dbReference type="NCBI Taxonomy" id="1504668"/>
    <lineage>
        <taxon>Eukaryota</taxon>
        <taxon>Fungi</taxon>
        <taxon>Dikarya</taxon>
        <taxon>Ascomycota</taxon>
        <taxon>Pezizomycotina</taxon>
        <taxon>Dothideomycetes</taxon>
        <taxon>Pleosporomycetidae</taxon>
        <taxon>Aulographales</taxon>
        <taxon>Rhizodiscinaceae</taxon>
        <taxon>Rhizodiscina</taxon>
    </lineage>
</organism>
<name>A0A9P4M669_9PEZI</name>
<protein>
    <recommendedName>
        <fullName evidence="3">F-box domain-containing protein</fullName>
    </recommendedName>
</protein>